<dbReference type="PANTHER" id="PTHR21600:SF87">
    <property type="entry name" value="RNA PSEUDOURIDYLATE SYNTHASE DOMAIN-CONTAINING PROTEIN 1"/>
    <property type="match status" value="1"/>
</dbReference>
<keyword evidence="3" id="KW-0413">Isomerase</keyword>
<feature type="domain" description="Pseudouridine synthase RsuA/RluA-like" evidence="4">
    <location>
        <begin position="13"/>
        <end position="157"/>
    </location>
</feature>
<comment type="catalytic activity">
    <reaction evidence="3">
        <text>a uridine in RNA = a pseudouridine in RNA</text>
        <dbReference type="Rhea" id="RHEA:48348"/>
        <dbReference type="Rhea" id="RHEA-COMP:12068"/>
        <dbReference type="Rhea" id="RHEA-COMP:12069"/>
        <dbReference type="ChEBI" id="CHEBI:65314"/>
        <dbReference type="ChEBI" id="CHEBI:65315"/>
    </reaction>
</comment>
<dbReference type="Gene3D" id="3.30.2350.10">
    <property type="entry name" value="Pseudouridine synthase"/>
    <property type="match status" value="1"/>
</dbReference>
<accession>A0A2P8HRH0</accession>
<dbReference type="EC" id="5.4.99.-" evidence="3"/>
<dbReference type="GO" id="GO:0009982">
    <property type="term" value="F:pseudouridine synthase activity"/>
    <property type="evidence" value="ECO:0007669"/>
    <property type="project" value="InterPro"/>
</dbReference>
<dbReference type="GO" id="GO:0003723">
    <property type="term" value="F:RNA binding"/>
    <property type="evidence" value="ECO:0007669"/>
    <property type="project" value="InterPro"/>
</dbReference>
<proteinExistence type="inferred from homology"/>
<dbReference type="GO" id="GO:0000455">
    <property type="term" value="P:enzyme-directed rRNA pseudouridine synthesis"/>
    <property type="evidence" value="ECO:0007669"/>
    <property type="project" value="TreeGrafter"/>
</dbReference>
<evidence type="ECO:0000256" key="1">
    <source>
        <dbReference type="ARBA" id="ARBA00010876"/>
    </source>
</evidence>
<dbReference type="InterPro" id="IPR020103">
    <property type="entry name" value="PsdUridine_synth_cat_dom_sf"/>
</dbReference>
<dbReference type="GO" id="GO:0140098">
    <property type="term" value="F:catalytic activity, acting on RNA"/>
    <property type="evidence" value="ECO:0007669"/>
    <property type="project" value="UniProtKB-ARBA"/>
</dbReference>
<dbReference type="SUPFAM" id="SSF55120">
    <property type="entry name" value="Pseudouridine synthase"/>
    <property type="match status" value="1"/>
</dbReference>
<comment type="function">
    <text evidence="3">Responsible for synthesis of pseudouridine from uracil.</text>
</comment>
<comment type="caution">
    <text evidence="5">The sequence shown here is derived from an EMBL/GenBank/DDBJ whole genome shotgun (WGS) entry which is preliminary data.</text>
</comment>
<evidence type="ECO:0000256" key="3">
    <source>
        <dbReference type="RuleBase" id="RU362028"/>
    </source>
</evidence>
<dbReference type="OrthoDB" id="9807829at2"/>
<dbReference type="PANTHER" id="PTHR21600">
    <property type="entry name" value="MITOCHONDRIAL RNA PSEUDOURIDINE SYNTHASE"/>
    <property type="match status" value="1"/>
</dbReference>
<dbReference type="PROSITE" id="PS01129">
    <property type="entry name" value="PSI_RLU"/>
    <property type="match status" value="1"/>
</dbReference>
<protein>
    <recommendedName>
        <fullName evidence="3">Pseudouridine synthase</fullName>
        <ecNumber evidence="3">5.4.99.-</ecNumber>
    </recommendedName>
</protein>
<sequence>MRLVDHILLETPDFVVINKPSGMLTLPDRHDNELASLNAIMKKAYGEIFTVHRLDRETSGIILFARNEAAHKYFSQLFESRDVKKYYLGLVSGQPMPKQGNVSEGIMEHPVQKGKMVTNRKGKPSSTDYEVLEEFGLYSLVRMQIHTGRTHQIRVHMKFLGHPIAVDELYGSAQPVMLSSIKKKFKLGKHTEEERPMLSRLALHAAMLVFKDQSGQEHTIEAPLPKDMSALLTQLRKHRG</sequence>
<keyword evidence="6" id="KW-1185">Reference proteome</keyword>
<comment type="similarity">
    <text evidence="1 3">Belongs to the pseudouridine synthase RluA family.</text>
</comment>
<dbReference type="EMBL" id="PYAW01000001">
    <property type="protein sequence ID" value="PSL48829.1"/>
    <property type="molecule type" value="Genomic_DNA"/>
</dbReference>
<evidence type="ECO:0000259" key="4">
    <source>
        <dbReference type="Pfam" id="PF00849"/>
    </source>
</evidence>
<feature type="active site" evidence="2">
    <location>
        <position position="55"/>
    </location>
</feature>
<dbReference type="InterPro" id="IPR006224">
    <property type="entry name" value="PsdUridine_synth_RluA-like_CS"/>
</dbReference>
<dbReference type="Pfam" id="PF00849">
    <property type="entry name" value="PseudoU_synth_2"/>
    <property type="match status" value="1"/>
</dbReference>
<dbReference type="InterPro" id="IPR050188">
    <property type="entry name" value="RluA_PseudoU_synthase"/>
</dbReference>
<evidence type="ECO:0000313" key="5">
    <source>
        <dbReference type="EMBL" id="PSL48829.1"/>
    </source>
</evidence>
<gene>
    <name evidence="5" type="ORF">CLV51_101157</name>
</gene>
<organism evidence="5 6">
    <name type="scientific">Chitinophaga niastensis</name>
    <dbReference type="NCBI Taxonomy" id="536980"/>
    <lineage>
        <taxon>Bacteria</taxon>
        <taxon>Pseudomonadati</taxon>
        <taxon>Bacteroidota</taxon>
        <taxon>Chitinophagia</taxon>
        <taxon>Chitinophagales</taxon>
        <taxon>Chitinophagaceae</taxon>
        <taxon>Chitinophaga</taxon>
    </lineage>
</organism>
<evidence type="ECO:0000313" key="6">
    <source>
        <dbReference type="Proteomes" id="UP000240971"/>
    </source>
</evidence>
<dbReference type="Proteomes" id="UP000240971">
    <property type="component" value="Unassembled WGS sequence"/>
</dbReference>
<dbReference type="CDD" id="cd02869">
    <property type="entry name" value="PseudoU_synth_RluA_like"/>
    <property type="match status" value="1"/>
</dbReference>
<dbReference type="AlphaFoldDB" id="A0A2P8HRH0"/>
<dbReference type="InterPro" id="IPR006145">
    <property type="entry name" value="PsdUridine_synth_RsuA/RluA"/>
</dbReference>
<name>A0A2P8HRH0_CHINA</name>
<dbReference type="InterPro" id="IPR006225">
    <property type="entry name" value="PsdUridine_synth_RluC/D"/>
</dbReference>
<reference evidence="5 6" key="1">
    <citation type="submission" date="2018-03" db="EMBL/GenBank/DDBJ databases">
        <title>Genomic Encyclopedia of Archaeal and Bacterial Type Strains, Phase II (KMG-II): from individual species to whole genera.</title>
        <authorList>
            <person name="Goeker M."/>
        </authorList>
    </citation>
    <scope>NUCLEOTIDE SEQUENCE [LARGE SCALE GENOMIC DNA]</scope>
    <source>
        <strain evidence="5 6">DSM 24859</strain>
    </source>
</reference>
<evidence type="ECO:0000256" key="2">
    <source>
        <dbReference type="PIRSR" id="PIRSR606225-1"/>
    </source>
</evidence>
<dbReference type="NCBIfam" id="TIGR00005">
    <property type="entry name" value="rluA_subfam"/>
    <property type="match status" value="1"/>
</dbReference>
<dbReference type="RefSeq" id="WP_106526109.1">
    <property type="nucleotide sequence ID" value="NZ_PYAW01000001.1"/>
</dbReference>